<proteinExistence type="predicted"/>
<dbReference type="Proteomes" id="UP000715441">
    <property type="component" value="Unassembled WGS sequence"/>
</dbReference>
<name>A0ABX1JBH2_9PSEU</name>
<dbReference type="InterPro" id="IPR003673">
    <property type="entry name" value="CoA-Trfase_fam_III"/>
</dbReference>
<accession>A0ABX1JBH2</accession>
<evidence type="ECO:0000313" key="1">
    <source>
        <dbReference type="EMBL" id="NKQ57044.1"/>
    </source>
</evidence>
<dbReference type="Gene3D" id="3.30.1540.10">
    <property type="entry name" value="formyl-coa transferase, domain 3"/>
    <property type="match status" value="1"/>
</dbReference>
<protein>
    <submittedName>
        <fullName evidence="1">CoA transferase</fullName>
    </submittedName>
</protein>
<dbReference type="Gene3D" id="3.40.50.10540">
    <property type="entry name" value="Crotonobetainyl-coa:carnitine coa-transferase, domain 1"/>
    <property type="match status" value="1"/>
</dbReference>
<dbReference type="PANTHER" id="PTHR48228:SF5">
    <property type="entry name" value="ALPHA-METHYLACYL-COA RACEMASE"/>
    <property type="match status" value="1"/>
</dbReference>
<dbReference type="Pfam" id="PF02515">
    <property type="entry name" value="CoA_transf_3"/>
    <property type="match status" value="1"/>
</dbReference>
<dbReference type="PANTHER" id="PTHR48228">
    <property type="entry name" value="SUCCINYL-COA--D-CITRAMALATE COA-TRANSFERASE"/>
    <property type="match status" value="1"/>
</dbReference>
<keyword evidence="2" id="KW-1185">Reference proteome</keyword>
<comment type="caution">
    <text evidence="1">The sequence shown here is derived from an EMBL/GenBank/DDBJ whole genome shotgun (WGS) entry which is preliminary data.</text>
</comment>
<reference evidence="1 2" key="1">
    <citation type="submission" date="2020-04" db="EMBL/GenBank/DDBJ databases">
        <title>Novel species.</title>
        <authorList>
            <person name="Teo W.F.A."/>
            <person name="Lipun K."/>
            <person name="Srisuk N."/>
            <person name="Duangmal K."/>
        </authorList>
    </citation>
    <scope>NUCLEOTIDE SEQUENCE [LARGE SCALE GENOMIC DNA]</scope>
    <source>
        <strain evidence="1 2">K13G38</strain>
    </source>
</reference>
<dbReference type="InterPro" id="IPR044855">
    <property type="entry name" value="CoA-Trfase_III_dom3_sf"/>
</dbReference>
<gene>
    <name evidence="1" type="ORF">HFP15_29660</name>
</gene>
<keyword evidence="1" id="KW-0808">Transferase</keyword>
<organism evidence="1 2">
    <name type="scientific">Amycolatopsis acididurans</name>
    <dbReference type="NCBI Taxonomy" id="2724524"/>
    <lineage>
        <taxon>Bacteria</taxon>
        <taxon>Bacillati</taxon>
        <taxon>Actinomycetota</taxon>
        <taxon>Actinomycetes</taxon>
        <taxon>Pseudonocardiales</taxon>
        <taxon>Pseudonocardiaceae</taxon>
        <taxon>Amycolatopsis</taxon>
    </lineage>
</organism>
<dbReference type="InterPro" id="IPR023606">
    <property type="entry name" value="CoA-Trfase_III_dom_1_sf"/>
</dbReference>
<sequence length="373" mass="39263">MGPLHGVRVVEIASAAPAPFACMVLADLGAEVLRVDRATRPRPATDPLARGRRSITVDLKAPEGPAIVRRLAERADVLVEGFRPGVAERLGIGPEDCRSVNPRLIYGRMTGWGQAGPLADRAGHDINYISLAGVLEPIGRAGEPPVAPLNLVGDFGGGGLLLALGIVAALHERNTSGEGQVIDAAMVDGAALLTAWMHGQRAAGDWSPERGANLLDGGAPFYDTYETADGKYVSVGALERRFYAQLLQGLGLDAARLPAQYDQPGWPRLRSEIAGAFRSRTRDEWEKIFAGTDACVTPVLTPEEAARHPHIQARSGFVEVGGILQPAPAPRFSRTPGAVAERGAGTESAAAALAQWGFTADEVSELNEKGAVA</sequence>
<evidence type="ECO:0000313" key="2">
    <source>
        <dbReference type="Proteomes" id="UP000715441"/>
    </source>
</evidence>
<dbReference type="SUPFAM" id="SSF89796">
    <property type="entry name" value="CoA-transferase family III (CaiB/BaiF)"/>
    <property type="match status" value="1"/>
</dbReference>
<dbReference type="GO" id="GO:0016740">
    <property type="term" value="F:transferase activity"/>
    <property type="evidence" value="ECO:0007669"/>
    <property type="project" value="UniProtKB-KW"/>
</dbReference>
<dbReference type="EMBL" id="JAAXLS010000030">
    <property type="protein sequence ID" value="NKQ57044.1"/>
    <property type="molecule type" value="Genomic_DNA"/>
</dbReference>
<dbReference type="RefSeq" id="WP_168520070.1">
    <property type="nucleotide sequence ID" value="NZ_JAAXLS010000030.1"/>
</dbReference>
<dbReference type="InterPro" id="IPR050509">
    <property type="entry name" value="CoA-transferase_III"/>
</dbReference>